<accession>Q2SFQ1</accession>
<sequence>MSKSSIFVDFSLLKNNSHFRAVFVARMMSVFALGILTVAVPVQIHELTGSTLQVGFAMALDSVGMFVGLMCGGVLADRFDRRKLILTARFLCGAGFLALALNSFVAAPSLLALYVVSAWDGFFGAMGITALMASIPTLVGRENLAAAGALSMLTVRLGAVMSPAVGGLIIVTADVSWNYLLAGVGTVATLLPLVRLPSLKPGDGPPGHPLQALKEGFQFLFGHKIVGAVILVGTAQTALSAIRVLFPALAEEGYGGGAFEVGLMFSAVPLGAMLGAFTSGWVGGWRRPGALMLSTLIASALAVASLGVVGHIWPALAALALIGYLGSITSLLQFTLVQGHTPDRLLGRVNSLWSAQDVVGDGVGAVGLGALAKAVTSVLGVFSFGVAIAAAGTLMSVGFGSLRRLQSGAAPNETETMAGYVAESEEPA</sequence>
<keyword evidence="12" id="KW-1185">Reference proteome</keyword>
<comment type="subcellular location">
    <subcellularLocation>
        <location evidence="1">Cell membrane</location>
        <topology evidence="1">Multi-pass membrane protein</topology>
    </subcellularLocation>
</comment>
<dbReference type="GO" id="GO:0022857">
    <property type="term" value="F:transmembrane transporter activity"/>
    <property type="evidence" value="ECO:0007669"/>
    <property type="project" value="InterPro"/>
</dbReference>
<evidence type="ECO:0000259" key="10">
    <source>
        <dbReference type="PROSITE" id="PS50850"/>
    </source>
</evidence>
<reference evidence="11 12" key="1">
    <citation type="journal article" date="2005" name="Nucleic Acids Res.">
        <title>Genomic blueprint of Hahella chejuensis, a marine microbe producing an algicidal agent.</title>
        <authorList>
            <person name="Jeong H."/>
            <person name="Yim J.H."/>
            <person name="Lee C."/>
            <person name="Choi S.-H."/>
            <person name="Park Y.K."/>
            <person name="Yoon S.H."/>
            <person name="Hur C.-G."/>
            <person name="Kang H.-Y."/>
            <person name="Kim D."/>
            <person name="Lee H.H."/>
            <person name="Park K.H."/>
            <person name="Park S.-H."/>
            <person name="Park H.-S."/>
            <person name="Lee H.K."/>
            <person name="Oh T.K."/>
            <person name="Kim J.F."/>
        </authorList>
    </citation>
    <scope>NUCLEOTIDE SEQUENCE [LARGE SCALE GENOMIC DNA]</scope>
    <source>
        <strain evidence="11 12">KCTC 2396</strain>
    </source>
</reference>
<proteinExistence type="inferred from homology"/>
<dbReference type="GO" id="GO:0005886">
    <property type="term" value="C:plasma membrane"/>
    <property type="evidence" value="ECO:0007669"/>
    <property type="project" value="UniProtKB-SubCell"/>
</dbReference>
<feature type="transmembrane region" description="Helical" evidence="9">
    <location>
        <begin position="21"/>
        <end position="44"/>
    </location>
</feature>
<keyword evidence="4 9" id="KW-0812">Transmembrane</keyword>
<dbReference type="CDD" id="cd06173">
    <property type="entry name" value="MFS_MefA_like"/>
    <property type="match status" value="1"/>
</dbReference>
<evidence type="ECO:0000256" key="4">
    <source>
        <dbReference type="ARBA" id="ARBA00022692"/>
    </source>
</evidence>
<feature type="transmembrane region" description="Helical" evidence="9">
    <location>
        <begin position="225"/>
        <end position="246"/>
    </location>
</feature>
<feature type="transmembrane region" description="Helical" evidence="9">
    <location>
        <begin position="88"/>
        <end position="116"/>
    </location>
</feature>
<evidence type="ECO:0000256" key="6">
    <source>
        <dbReference type="ARBA" id="ARBA00023136"/>
    </source>
</evidence>
<evidence type="ECO:0000256" key="8">
    <source>
        <dbReference type="ARBA" id="ARBA00040914"/>
    </source>
</evidence>
<feature type="transmembrane region" description="Helical" evidence="9">
    <location>
        <begin position="381"/>
        <end position="402"/>
    </location>
</feature>
<dbReference type="HOGENOM" id="CLU_034180_11_0_6"/>
<evidence type="ECO:0000256" key="3">
    <source>
        <dbReference type="ARBA" id="ARBA00022475"/>
    </source>
</evidence>
<feature type="transmembrane region" description="Helical" evidence="9">
    <location>
        <begin position="258"/>
        <end position="277"/>
    </location>
</feature>
<dbReference type="PANTHER" id="PTHR23513:SF9">
    <property type="entry name" value="ENTEROBACTIN EXPORTER ENTS"/>
    <property type="match status" value="1"/>
</dbReference>
<organism evidence="11 12">
    <name type="scientific">Hahella chejuensis (strain KCTC 2396)</name>
    <dbReference type="NCBI Taxonomy" id="349521"/>
    <lineage>
        <taxon>Bacteria</taxon>
        <taxon>Pseudomonadati</taxon>
        <taxon>Pseudomonadota</taxon>
        <taxon>Gammaproteobacteria</taxon>
        <taxon>Oceanospirillales</taxon>
        <taxon>Hahellaceae</taxon>
        <taxon>Hahella</taxon>
    </lineage>
</organism>
<evidence type="ECO:0000256" key="9">
    <source>
        <dbReference type="SAM" id="Phobius"/>
    </source>
</evidence>
<evidence type="ECO:0000256" key="5">
    <source>
        <dbReference type="ARBA" id="ARBA00022989"/>
    </source>
</evidence>
<dbReference type="AlphaFoldDB" id="Q2SFQ1"/>
<feature type="transmembrane region" description="Helical" evidence="9">
    <location>
        <begin position="315"/>
        <end position="337"/>
    </location>
</feature>
<dbReference type="RefSeq" id="WP_011397590.1">
    <property type="nucleotide sequence ID" value="NC_007645.1"/>
</dbReference>
<dbReference type="Proteomes" id="UP000000238">
    <property type="component" value="Chromosome"/>
</dbReference>
<evidence type="ECO:0000256" key="7">
    <source>
        <dbReference type="ARBA" id="ARBA00038075"/>
    </source>
</evidence>
<dbReference type="InterPro" id="IPR036259">
    <property type="entry name" value="MFS_trans_sf"/>
</dbReference>
<evidence type="ECO:0000256" key="1">
    <source>
        <dbReference type="ARBA" id="ARBA00004651"/>
    </source>
</evidence>
<feature type="transmembrane region" description="Helical" evidence="9">
    <location>
        <begin position="122"/>
        <end position="141"/>
    </location>
</feature>
<dbReference type="Gene3D" id="1.20.1250.20">
    <property type="entry name" value="MFS general substrate transporter like domains"/>
    <property type="match status" value="1"/>
</dbReference>
<feature type="transmembrane region" description="Helical" evidence="9">
    <location>
        <begin position="289"/>
        <end position="309"/>
    </location>
</feature>
<dbReference type="PROSITE" id="PS50850">
    <property type="entry name" value="MFS"/>
    <property type="match status" value="1"/>
</dbReference>
<evidence type="ECO:0000313" key="12">
    <source>
        <dbReference type="Proteomes" id="UP000000238"/>
    </source>
</evidence>
<feature type="transmembrane region" description="Helical" evidence="9">
    <location>
        <begin position="56"/>
        <end position="76"/>
    </location>
</feature>
<gene>
    <name evidence="11" type="ordered locus">HCH_03791</name>
</gene>
<dbReference type="OrthoDB" id="7283966at2"/>
<dbReference type="InterPro" id="IPR020846">
    <property type="entry name" value="MFS_dom"/>
</dbReference>
<dbReference type="NCBIfam" id="NF007792">
    <property type="entry name" value="PRK10489.1"/>
    <property type="match status" value="1"/>
</dbReference>
<comment type="similarity">
    <text evidence="7">Belongs to the major facilitator superfamily. Drug:H(+) antiporter-3 (DHA3) (TC 2.A.1.21) family.</text>
</comment>
<dbReference type="eggNOG" id="COG0477">
    <property type="taxonomic scope" value="Bacteria"/>
</dbReference>
<keyword evidence="5 9" id="KW-1133">Transmembrane helix</keyword>
<dbReference type="SUPFAM" id="SSF103473">
    <property type="entry name" value="MFS general substrate transporter"/>
    <property type="match status" value="1"/>
</dbReference>
<protein>
    <recommendedName>
        <fullName evidence="8">Multidrug efflux pump Tap</fullName>
    </recommendedName>
</protein>
<dbReference type="EMBL" id="CP000155">
    <property type="protein sequence ID" value="ABC30523.1"/>
    <property type="molecule type" value="Genomic_DNA"/>
</dbReference>
<dbReference type="KEGG" id="hch:HCH_03791"/>
<name>Q2SFQ1_HAHCH</name>
<evidence type="ECO:0000313" key="11">
    <source>
        <dbReference type="EMBL" id="ABC30523.1"/>
    </source>
</evidence>
<dbReference type="PANTHER" id="PTHR23513">
    <property type="entry name" value="INTEGRAL MEMBRANE EFFLUX PROTEIN-RELATED"/>
    <property type="match status" value="1"/>
</dbReference>
<dbReference type="InterPro" id="IPR011701">
    <property type="entry name" value="MFS"/>
</dbReference>
<feature type="domain" description="Major facilitator superfamily (MFS) profile" evidence="10">
    <location>
        <begin position="18"/>
        <end position="404"/>
    </location>
</feature>
<feature type="transmembrane region" description="Helical" evidence="9">
    <location>
        <begin position="153"/>
        <end position="171"/>
    </location>
</feature>
<keyword evidence="6 9" id="KW-0472">Membrane</keyword>
<dbReference type="STRING" id="349521.HCH_03791"/>
<keyword evidence="3" id="KW-1003">Cell membrane</keyword>
<evidence type="ECO:0000256" key="2">
    <source>
        <dbReference type="ARBA" id="ARBA00022448"/>
    </source>
</evidence>
<dbReference type="Pfam" id="PF07690">
    <property type="entry name" value="MFS_1"/>
    <property type="match status" value="1"/>
</dbReference>
<keyword evidence="2" id="KW-0813">Transport</keyword>